<feature type="region of interest" description="Disordered" evidence="1">
    <location>
        <begin position="111"/>
        <end position="148"/>
    </location>
</feature>
<evidence type="ECO:0000256" key="1">
    <source>
        <dbReference type="SAM" id="MobiDB-lite"/>
    </source>
</evidence>
<organism evidence="2 3">
    <name type="scientific">Favolaschia claudopus</name>
    <dbReference type="NCBI Taxonomy" id="2862362"/>
    <lineage>
        <taxon>Eukaryota</taxon>
        <taxon>Fungi</taxon>
        <taxon>Dikarya</taxon>
        <taxon>Basidiomycota</taxon>
        <taxon>Agaricomycotina</taxon>
        <taxon>Agaricomycetes</taxon>
        <taxon>Agaricomycetidae</taxon>
        <taxon>Agaricales</taxon>
        <taxon>Marasmiineae</taxon>
        <taxon>Mycenaceae</taxon>
        <taxon>Favolaschia</taxon>
    </lineage>
</organism>
<evidence type="ECO:0000313" key="3">
    <source>
        <dbReference type="Proteomes" id="UP001362999"/>
    </source>
</evidence>
<protein>
    <submittedName>
        <fullName evidence="2">Uncharacterized protein</fullName>
    </submittedName>
</protein>
<gene>
    <name evidence="2" type="ORF">R3P38DRAFT_2870469</name>
</gene>
<dbReference type="Proteomes" id="UP001362999">
    <property type="component" value="Unassembled WGS sequence"/>
</dbReference>
<reference evidence="2 3" key="1">
    <citation type="journal article" date="2024" name="J Genomics">
        <title>Draft genome sequencing and assembly of Favolaschia claudopus CIRM-BRFM 2984 isolated from oak limbs.</title>
        <authorList>
            <person name="Navarro D."/>
            <person name="Drula E."/>
            <person name="Chaduli D."/>
            <person name="Cazenave R."/>
            <person name="Ahrendt S."/>
            <person name="Wang J."/>
            <person name="Lipzen A."/>
            <person name="Daum C."/>
            <person name="Barry K."/>
            <person name="Grigoriev I.V."/>
            <person name="Favel A."/>
            <person name="Rosso M.N."/>
            <person name="Martin F."/>
        </authorList>
    </citation>
    <scope>NUCLEOTIDE SEQUENCE [LARGE SCALE GENOMIC DNA]</scope>
    <source>
        <strain evidence="2 3">CIRM-BRFM 2984</strain>
    </source>
</reference>
<dbReference type="AlphaFoldDB" id="A0AAW0DAP0"/>
<proteinExistence type="predicted"/>
<feature type="region of interest" description="Disordered" evidence="1">
    <location>
        <begin position="274"/>
        <end position="300"/>
    </location>
</feature>
<keyword evidence="3" id="KW-1185">Reference proteome</keyword>
<accession>A0AAW0DAP0</accession>
<feature type="region of interest" description="Disordered" evidence="1">
    <location>
        <begin position="347"/>
        <end position="384"/>
    </location>
</feature>
<evidence type="ECO:0000313" key="2">
    <source>
        <dbReference type="EMBL" id="KAK7048619.1"/>
    </source>
</evidence>
<feature type="region of interest" description="Disordered" evidence="1">
    <location>
        <begin position="64"/>
        <end position="88"/>
    </location>
</feature>
<name>A0AAW0DAP0_9AGAR</name>
<sequence>MMSLRPQDEGRIRANMTYTKTPGRENATAHRNHSLLKTVHGKGKQTQNPLDPLLSVQPTRTKSLHLTDHKPTNLRPQPLGDKTPFPNREAKAFATPLPADQKIAKLVLEPKAIPGPSSGGTPASAPRPSSARTHVRAPRNSSGQKLPIVLDAPNFGSQPELDYSKFQTPAVNGKHWDVSPLAPSPVAMPEPAPEVEDDYDEIEYMPPKVDCDALWVPPLDFDLPNYAEVGKEMRRRAQGFAYDDEVAVDWAAVEVDGWEVEMPKLELAELDPDDPFATSAETAKPKLQPKGVTRAAPRSATVARAAPSAAIASVKRGASSASTSVSTRTAPTLARHTTATTTHVLKSTAAKGVRSRPQVSLTATTPAVPRPRKAAGAASTPAVTIPSSSLRARAPPLNKKLNALPPRPIARAQVAVVSKPKPPVDDAIVFDSPVGGETEEFLFDV</sequence>
<dbReference type="EMBL" id="JAWWNJ010000009">
    <property type="protein sequence ID" value="KAK7048619.1"/>
    <property type="molecule type" value="Genomic_DNA"/>
</dbReference>
<comment type="caution">
    <text evidence="2">The sequence shown here is derived from an EMBL/GenBank/DDBJ whole genome shotgun (WGS) entry which is preliminary data.</text>
</comment>